<evidence type="ECO:0000256" key="6">
    <source>
        <dbReference type="RuleBase" id="RU003355"/>
    </source>
</evidence>
<gene>
    <name evidence="9" type="ORF">V0U35_03420</name>
</gene>
<dbReference type="InterPro" id="IPR023828">
    <property type="entry name" value="Peptidase_S8_Ser-AS"/>
</dbReference>
<comment type="caution">
    <text evidence="9">The sequence shown here is derived from an EMBL/GenBank/DDBJ whole genome shotgun (WGS) entry which is preliminary data.</text>
</comment>
<keyword evidence="7" id="KW-0732">Signal</keyword>
<evidence type="ECO:0000256" key="1">
    <source>
        <dbReference type="ARBA" id="ARBA00011073"/>
    </source>
</evidence>
<evidence type="ECO:0000256" key="2">
    <source>
        <dbReference type="ARBA" id="ARBA00022670"/>
    </source>
</evidence>
<evidence type="ECO:0000313" key="10">
    <source>
        <dbReference type="Proteomes" id="UP001310692"/>
    </source>
</evidence>
<feature type="signal peptide" evidence="7">
    <location>
        <begin position="1"/>
        <end position="21"/>
    </location>
</feature>
<evidence type="ECO:0000256" key="7">
    <source>
        <dbReference type="SAM" id="SignalP"/>
    </source>
</evidence>
<dbReference type="Gene3D" id="3.40.50.200">
    <property type="entry name" value="Peptidase S8/S53 domain"/>
    <property type="match status" value="1"/>
</dbReference>
<dbReference type="Pfam" id="PF00082">
    <property type="entry name" value="Peptidase_S8"/>
    <property type="match status" value="1"/>
</dbReference>
<dbReference type="InterPro" id="IPR023827">
    <property type="entry name" value="Peptidase_S8_Asp-AS"/>
</dbReference>
<dbReference type="PROSITE" id="PS00138">
    <property type="entry name" value="SUBTILASE_SER"/>
    <property type="match status" value="1"/>
</dbReference>
<dbReference type="PROSITE" id="PS51892">
    <property type="entry name" value="SUBTILASE"/>
    <property type="match status" value="1"/>
</dbReference>
<dbReference type="RefSeq" id="WP_330195250.1">
    <property type="nucleotide sequence ID" value="NZ_JAZDRO010000001.1"/>
</dbReference>
<evidence type="ECO:0000256" key="3">
    <source>
        <dbReference type="ARBA" id="ARBA00022801"/>
    </source>
</evidence>
<evidence type="ECO:0000256" key="5">
    <source>
        <dbReference type="PROSITE-ProRule" id="PRU01240"/>
    </source>
</evidence>
<dbReference type="InterPro" id="IPR050131">
    <property type="entry name" value="Peptidase_S8_subtilisin-like"/>
</dbReference>
<dbReference type="PROSITE" id="PS00137">
    <property type="entry name" value="SUBTILASE_HIS"/>
    <property type="match status" value="1"/>
</dbReference>
<keyword evidence="2 5" id="KW-0645">Protease</keyword>
<feature type="domain" description="Peptidase S8/S53" evidence="8">
    <location>
        <begin position="159"/>
        <end position="453"/>
    </location>
</feature>
<keyword evidence="3 5" id="KW-0378">Hydrolase</keyword>
<organism evidence="9 10">
    <name type="scientific">Hyphobacterium marinum</name>
    <dbReference type="NCBI Taxonomy" id="3116574"/>
    <lineage>
        <taxon>Bacteria</taxon>
        <taxon>Pseudomonadati</taxon>
        <taxon>Pseudomonadota</taxon>
        <taxon>Alphaproteobacteria</taxon>
        <taxon>Maricaulales</taxon>
        <taxon>Maricaulaceae</taxon>
        <taxon>Hyphobacterium</taxon>
    </lineage>
</organism>
<evidence type="ECO:0000313" key="9">
    <source>
        <dbReference type="EMBL" id="MEE2565718.1"/>
    </source>
</evidence>
<feature type="active site" description="Charge relay system" evidence="5">
    <location>
        <position position="168"/>
    </location>
</feature>
<accession>A0ABU7LVY3</accession>
<dbReference type="EMBL" id="JAZDRO010000001">
    <property type="protein sequence ID" value="MEE2565718.1"/>
    <property type="molecule type" value="Genomic_DNA"/>
</dbReference>
<dbReference type="SUPFAM" id="SSF52743">
    <property type="entry name" value="Subtilisin-like"/>
    <property type="match status" value="1"/>
</dbReference>
<dbReference type="PANTHER" id="PTHR43806:SF11">
    <property type="entry name" value="CEREVISIN-RELATED"/>
    <property type="match status" value="1"/>
</dbReference>
<comment type="similarity">
    <text evidence="1 5 6">Belongs to the peptidase S8 family.</text>
</comment>
<dbReference type="PROSITE" id="PS00136">
    <property type="entry name" value="SUBTILASE_ASP"/>
    <property type="match status" value="1"/>
</dbReference>
<dbReference type="PRINTS" id="PR00723">
    <property type="entry name" value="SUBTILISIN"/>
</dbReference>
<keyword evidence="10" id="KW-1185">Reference proteome</keyword>
<proteinExistence type="inferred from homology"/>
<feature type="chain" id="PRO_5047416913" evidence="7">
    <location>
        <begin position="22"/>
        <end position="1121"/>
    </location>
</feature>
<dbReference type="InterPro" id="IPR000209">
    <property type="entry name" value="Peptidase_S8/S53_dom"/>
</dbReference>
<dbReference type="InterPro" id="IPR015500">
    <property type="entry name" value="Peptidase_S8_subtilisin-rel"/>
</dbReference>
<feature type="active site" description="Charge relay system" evidence="5">
    <location>
        <position position="233"/>
    </location>
</feature>
<sequence>MGFRFLVVLAAFVVLAQTASAAPVVLPADEQARLDAGERIRVIVWFAGPDIAESQPEGGRPEDRVEAINDVRDAAIYRALGIPADILAASPMLEPGPRIAREFRYSPAAAMVLSAEEIAALASDPAVRRIQIDEITAPSLDQSVPLIGATNMHNAGQTGQGVSVAILDTGVDLQHPMFAGRIAGSACFSSSSPGRANSFCPGGGPSNTTDPQAGDNCEERSVDAVNGGTGCFHGTHVAGIAVGGDFVDPSNASRTLRGVAPGAGLVAVQVFSQFSNSTDCGTDPVPCVRSFTSDQTAALEWLYDNRQSLNLAAINLSLGGGQHTGPCTGHAHVTVIGQLRSAGVSTAIASGNNGFRDSVNSPGCVPDAITVGSTTKADAVSSFSNSNGLVDVLAPGSSIRSALSSSNDSGVGGATTASGTSMATPHVAGALALLRAAHPNASVDAIESALEATGLPILLSSNNVQTPRIRVDLASAQLTANNGGVLGNLTVTPLRAFNSTGSPGDASSFETADYTLTNNGGAPLDWSVSSNATYLAFSEVQAGSDGPDAAFATAGGTLAAGASTTVRVSVNAAGLAGGYFQSRFAFTVTGTQGSVEIAASISVTSPPPGNDNFADAFALSAVSTTAAFNSTGATKESGEPSHAGNGGGASVWWSWTAPVSGTARIRTQGADFDTMIAVYSGNSLGSLSSIASNDDINYPSDTQSQVEIAVTAGTTYRIAVDGYGGAAGNAELSIRYINTPSNDAVASATVISGATGSVSGSNVNATKAGGEPAHGGDAGGASVWYSWTAPSAGQAVFDAAASSFTALVGVYTSPDGGTSLNSVVQANGAPAAFTAVQGTTYLIAVDGLAGATGQVRLGWTLGTAETHRLRAAVLPNARSVQVGQTATAFATLINPAGFATAGSNCRIEPPAGFNGGFSYRTTDPASNQPTGTADTPVGIPAGGSQSFVFSMTPGTPLNGVSLAPVFRCDNVLSASPVPGVNTLTLTAAPAATADVITLAATTSGNGVATAPLNAATAFSVAALNIGAAETVTVEPGFGSANLPLTLDICETNPATGQCLAARAPSVSVSFATNETRTFSVFVRGTGTPVALSPVANRVVVSFTNLSGVSVGATSVAVQTGP</sequence>
<protein>
    <submittedName>
        <fullName evidence="9">S8 family serine peptidase</fullName>
    </submittedName>
</protein>
<dbReference type="PANTHER" id="PTHR43806">
    <property type="entry name" value="PEPTIDASE S8"/>
    <property type="match status" value="1"/>
</dbReference>
<reference evidence="9 10" key="1">
    <citation type="submission" date="2024-01" db="EMBL/GenBank/DDBJ databases">
        <title>Hyphobacterium bacterium isolated from marine sediment.</title>
        <authorList>
            <person name="Zhao S."/>
        </authorList>
    </citation>
    <scope>NUCLEOTIDE SEQUENCE [LARGE SCALE GENOMIC DNA]</scope>
    <source>
        <strain evidence="9 10">Y60-23</strain>
    </source>
</reference>
<dbReference type="Proteomes" id="UP001310692">
    <property type="component" value="Unassembled WGS sequence"/>
</dbReference>
<evidence type="ECO:0000256" key="4">
    <source>
        <dbReference type="ARBA" id="ARBA00022825"/>
    </source>
</evidence>
<dbReference type="InterPro" id="IPR022398">
    <property type="entry name" value="Peptidase_S8_His-AS"/>
</dbReference>
<dbReference type="InterPro" id="IPR036852">
    <property type="entry name" value="Peptidase_S8/S53_dom_sf"/>
</dbReference>
<keyword evidence="4 5" id="KW-0720">Serine protease</keyword>
<evidence type="ECO:0000259" key="8">
    <source>
        <dbReference type="Pfam" id="PF00082"/>
    </source>
</evidence>
<feature type="active site" description="Charge relay system" evidence="5">
    <location>
        <position position="421"/>
    </location>
</feature>
<name>A0ABU7LVY3_9PROT</name>